<feature type="region of interest" description="Disordered" evidence="6">
    <location>
        <begin position="505"/>
        <end position="710"/>
    </location>
</feature>
<dbReference type="InterPro" id="IPR007309">
    <property type="entry name" value="TFIIIC_Bblock-bd"/>
</dbReference>
<dbReference type="EMBL" id="SGPM01000110">
    <property type="protein sequence ID" value="THH29725.1"/>
    <property type="molecule type" value="Genomic_DNA"/>
</dbReference>
<proteinExistence type="predicted"/>
<feature type="region of interest" description="Disordered" evidence="6">
    <location>
        <begin position="728"/>
        <end position="772"/>
    </location>
</feature>
<keyword evidence="3" id="KW-0238">DNA-binding</keyword>
<keyword evidence="4" id="KW-0804">Transcription</keyword>
<evidence type="ECO:0000256" key="4">
    <source>
        <dbReference type="ARBA" id="ARBA00023163"/>
    </source>
</evidence>
<evidence type="ECO:0000256" key="3">
    <source>
        <dbReference type="ARBA" id="ARBA00023125"/>
    </source>
</evidence>
<dbReference type="Pfam" id="PF04182">
    <property type="entry name" value="B-block_TFIIIC"/>
    <property type="match status" value="1"/>
</dbReference>
<feature type="region of interest" description="Disordered" evidence="6">
    <location>
        <begin position="1834"/>
        <end position="1854"/>
    </location>
</feature>
<organism evidence="9 10">
    <name type="scientific">Antrodiella citrinella</name>
    <dbReference type="NCBI Taxonomy" id="2447956"/>
    <lineage>
        <taxon>Eukaryota</taxon>
        <taxon>Fungi</taxon>
        <taxon>Dikarya</taxon>
        <taxon>Basidiomycota</taxon>
        <taxon>Agaricomycotina</taxon>
        <taxon>Agaricomycetes</taxon>
        <taxon>Polyporales</taxon>
        <taxon>Steccherinaceae</taxon>
        <taxon>Antrodiella</taxon>
    </lineage>
</organism>
<comment type="caution">
    <text evidence="9">The sequence shown here is derived from an EMBL/GenBank/DDBJ whole genome shotgun (WGS) entry which is preliminary data.</text>
</comment>
<dbReference type="OrthoDB" id="68020at2759"/>
<dbReference type="GO" id="GO:0003677">
    <property type="term" value="F:DNA binding"/>
    <property type="evidence" value="ECO:0007669"/>
    <property type="project" value="UniProtKB-KW"/>
</dbReference>
<dbReference type="PANTHER" id="PTHR15180:SF1">
    <property type="entry name" value="GENERAL TRANSCRIPTION FACTOR 3C POLYPEPTIDE 1"/>
    <property type="match status" value="1"/>
</dbReference>
<dbReference type="SUPFAM" id="SSF46785">
    <property type="entry name" value="Winged helix' DNA-binding domain"/>
    <property type="match status" value="1"/>
</dbReference>
<feature type="region of interest" description="Disordered" evidence="6">
    <location>
        <begin position="1321"/>
        <end position="1348"/>
    </location>
</feature>
<dbReference type="GO" id="GO:0005634">
    <property type="term" value="C:nucleus"/>
    <property type="evidence" value="ECO:0007669"/>
    <property type="project" value="UniProtKB-SubCell"/>
</dbReference>
<evidence type="ECO:0000256" key="6">
    <source>
        <dbReference type="SAM" id="MobiDB-lite"/>
    </source>
</evidence>
<evidence type="ECO:0000259" key="8">
    <source>
        <dbReference type="Pfam" id="PF20222"/>
    </source>
</evidence>
<dbReference type="GO" id="GO:0006384">
    <property type="term" value="P:transcription initiation at RNA polymerase III promoter"/>
    <property type="evidence" value="ECO:0007669"/>
    <property type="project" value="InterPro"/>
</dbReference>
<name>A0A4S4MUU8_9APHY</name>
<feature type="domain" description="Transcription factor tau subunit sfc3/Tfc3 C-terminal" evidence="8">
    <location>
        <begin position="1481"/>
        <end position="1839"/>
    </location>
</feature>
<dbReference type="GO" id="GO:0042791">
    <property type="term" value="P:5S class rRNA transcription by RNA polymerase III"/>
    <property type="evidence" value="ECO:0007669"/>
    <property type="project" value="TreeGrafter"/>
</dbReference>
<keyword evidence="2" id="KW-0597">Phosphoprotein</keyword>
<dbReference type="CDD" id="cd16169">
    <property type="entry name" value="Tau138_eWH"/>
    <property type="match status" value="1"/>
</dbReference>
<evidence type="ECO:0000259" key="7">
    <source>
        <dbReference type="Pfam" id="PF04182"/>
    </source>
</evidence>
<evidence type="ECO:0000313" key="9">
    <source>
        <dbReference type="EMBL" id="THH29725.1"/>
    </source>
</evidence>
<keyword evidence="10" id="KW-1185">Reference proteome</keyword>
<dbReference type="Pfam" id="PF20222">
    <property type="entry name" value="DUF6581"/>
    <property type="match status" value="1"/>
</dbReference>
<dbReference type="PANTHER" id="PTHR15180">
    <property type="entry name" value="GENERAL TRANSCRIPTION FACTOR 3C POLYPEPTIDE 1"/>
    <property type="match status" value="1"/>
</dbReference>
<sequence>MDEVIHHCLRELAFDGDLGCAVSRLRDFVSDFYTSHPSSQTQTLDDAFYAFCWSVIVQQPGVRVGKLPVHTEADVSVAPDEVTRRKRGVKQGLMESVESLELIPDASLRSLDDLVVEHGDQLRIAVEPDKVSMALIGSHIRPTKLTPPVFAALQLVAQGRDAGMSTVELSNKTGYDAKTCFYLVLKLLELNLVEKRKKGGIGTHVIIHKYFFDRSPFWQGVIAEEAEAADVDMLKAEIDADEEAADLISPQTAINFEPIDLRFLTSLPIVRTRVVKLLLASPHNTHPAQNIMTRMGFMPGTKTDRRFFLTRMRELMAQGVLEKVQVPSPRNKSGFVTCFRLMAADGQKVVDEEVQAGQGSENSDEDVLRLKGNESLHRQIIDLIDASGTEGTTTTALSQALCGFDRRIVELLLTRLEQYPPPPHLADLGICQLQETSGRERRFKYFTMANFHIVGQKENMSSAYLETDLSHAGEFLAVDDDQFYEDDEELNDYVDTFQPHAWVGLSSSCKTPRKSAAGKAAKKNPEKTPKRPKTPKPPKPPKQKNPTLPDGTVKKGRPRKYARGDGLDGEAPLSRGKKRKREEDPAQAERSGVEPVETTADAAVEPPPKKRRGRPPKAKPGVILDDHTPADTNMDTGDMPPTPTPKTRGKKGMAGEELRSRRTSRRVVLSPDGDVPESRVEDGPSDSAPAPPLSVVGEGSSAAADTGTAPLATTTEAQIVAQLSPLDSAVTMPRQEVVADPEPGIVPSPAEQPDLLPHAPPSPPEVEPEASGSGILIDPALFDATGLIAFDTTADGITSGTEETHAKRPPSPTPENPSKRARTVGPDDDRVRGNISQARRDKEFLQVITEAGGLYNISGKEFTDSHATLVDRLMKEGEPVSSRNISARADKRTVDATLNSLESRGKIKQVNSVVTLSNGNTRRIKVAYLPEVSEEELGNFLADVGRTILPFGTAIPLKTLEVSLTYRKTPSKTPAASHVAVLERHGDGRNGERAEALLRRDDESIRESLLTEKDTIAQLYGFIPGKALRARFLHLLSLELFSSADDTPTVVSKSQRIINLSYYHQDISVTAHCSLVACLEVNEELATLLSSPQGPRTALSNLPETIKHSLRLTKTRSVLRILDLLDVLHALGLVTPLRPSSSENPSIRVDTNGVHPTAFDALSEAERESYTSPQYWQFTTIAPLFFWVLKDKPARFWKEVPVSSVPEAELYWRELEFASTNQKGVWDTIASLSQLYREANLASNMIRLLRRQRSWSTSYNLSYFQIEYLRKFIDVPAKTTPLQDLQDGAAQVEKIAFITSTPVDVIRNYYEQEFFRMTHESEKLREKSKKPEEKKADKKASLAQKAASAKQQREKLWDDMVAKVHPEPLKGSAGVRVRRVRARFLQSSGTGTEKWEEEIAQAIEEAKIAATKILTAAKPVQIASTSAHASAARAPPPQVTRSTVEKSVETIVAQQGPALIVRGPQKKKKGAEESTEKDVRRRHRFQWNRDYDELARDASAIIKARCRDGTRLDWAALEQVFPAVPRNSVRQRVGSLKEQAGGEAFMKRLEDKWYELWLQHRGTDALPDPDPESASNFDIIAHVKFLRNHVDKTALRIGLVETESTIIVHLPQSVAEFEDTWQIVEKGPTAPAFDFMWTLPSEETREKQFLQQAFLSDANDLPPLHSYSSEPIHVADATVKMALGSPNDVYDSEQASILLKSVGETSVQLVTADLLERGVLSKVVRDPAKAKPGKTLRISEMNQNALSGSFSTEIYQDALSYDEYFSKDKEASEWREWSLLATDGDTAALVELVSENKIELKIETSGMKFANSGVDWNSKKIDDDDIETAILVRSTADAPSRPTSEAPPDSEMMTEPTVLQEVLQEVPIGDARLHGQLEDGSVAACRTTSSGPVDCEICLKESVDMLCTSMEEQEASVTSLLLSYLTQAASSGLTKSQLLANFDDAGAASLPTVITHLTSAPIPAAFWTGYGEIALVSSAHLKSWSAVTSQGHEDMIRVFPRRWLDLYGRLVQNVWKAALKAVMGVIVFRPGLTQAEIRWRLRSVYDRQEINEVLQHLLVEGQVKKHVEAHDVRRIGCGPPDNIEESMTFWTVGEKHWYLV</sequence>
<dbReference type="InterPro" id="IPR035625">
    <property type="entry name" value="Tfc3-like_eWH"/>
</dbReference>
<evidence type="ECO:0000313" key="10">
    <source>
        <dbReference type="Proteomes" id="UP000308730"/>
    </source>
</evidence>
<feature type="region of interest" description="Disordered" evidence="6">
    <location>
        <begin position="797"/>
        <end position="832"/>
    </location>
</feature>
<dbReference type="InterPro" id="IPR044210">
    <property type="entry name" value="Tfc3-like"/>
</dbReference>
<protein>
    <submittedName>
        <fullName evidence="9">Uncharacterized protein</fullName>
    </submittedName>
</protein>
<dbReference type="Proteomes" id="UP000308730">
    <property type="component" value="Unassembled WGS sequence"/>
</dbReference>
<evidence type="ECO:0000256" key="1">
    <source>
        <dbReference type="ARBA" id="ARBA00004123"/>
    </source>
</evidence>
<feature type="compositionally biased region" description="Basic and acidic residues" evidence="6">
    <location>
        <begin position="1321"/>
        <end position="1340"/>
    </location>
</feature>
<evidence type="ECO:0000256" key="5">
    <source>
        <dbReference type="ARBA" id="ARBA00023242"/>
    </source>
</evidence>
<dbReference type="GO" id="GO:0000127">
    <property type="term" value="C:transcription factor TFIIIC complex"/>
    <property type="evidence" value="ECO:0007669"/>
    <property type="project" value="InterPro"/>
</dbReference>
<feature type="compositionally biased region" description="Basic residues" evidence="6">
    <location>
        <begin position="530"/>
        <end position="542"/>
    </location>
</feature>
<reference evidence="9 10" key="1">
    <citation type="submission" date="2019-02" db="EMBL/GenBank/DDBJ databases">
        <title>Genome sequencing of the rare red list fungi Antrodiella citrinella (Flaviporus citrinellus).</title>
        <authorList>
            <person name="Buettner E."/>
            <person name="Kellner H."/>
        </authorList>
    </citation>
    <scope>NUCLEOTIDE SEQUENCE [LARGE SCALE GENOMIC DNA]</scope>
    <source>
        <strain evidence="9 10">DSM 108506</strain>
    </source>
</reference>
<keyword evidence="5" id="KW-0539">Nucleus</keyword>
<gene>
    <name evidence="9" type="ORF">EUX98_g4460</name>
</gene>
<evidence type="ECO:0000256" key="2">
    <source>
        <dbReference type="ARBA" id="ARBA00022553"/>
    </source>
</evidence>
<comment type="subcellular location">
    <subcellularLocation>
        <location evidence="1">Nucleus</location>
    </subcellularLocation>
</comment>
<feature type="domain" description="B-block binding subunit of TFIIIC" evidence="7">
    <location>
        <begin position="148"/>
        <end position="212"/>
    </location>
</feature>
<dbReference type="InterPro" id="IPR036390">
    <property type="entry name" value="WH_DNA-bd_sf"/>
</dbReference>
<dbReference type="InterPro" id="IPR046488">
    <property type="entry name" value="Sfc3/Tfc3_C"/>
</dbReference>
<accession>A0A4S4MUU8</accession>